<dbReference type="EMBL" id="VCEA01000003">
    <property type="protein sequence ID" value="KAB0344867.1"/>
    <property type="molecule type" value="Genomic_DNA"/>
</dbReference>
<dbReference type="PANTHER" id="PTHR20991">
    <property type="entry name" value="PARATHYROID HORMONE-RESPONSIVE B1 GENE"/>
    <property type="match status" value="1"/>
</dbReference>
<proteinExistence type="predicted"/>
<organism evidence="5 6">
    <name type="scientific">Muntiacus muntjak</name>
    <name type="common">Barking deer</name>
    <name type="synonym">Indian muntjac</name>
    <dbReference type="NCBI Taxonomy" id="9888"/>
    <lineage>
        <taxon>Eukaryota</taxon>
        <taxon>Metazoa</taxon>
        <taxon>Chordata</taxon>
        <taxon>Craniata</taxon>
        <taxon>Vertebrata</taxon>
        <taxon>Euteleostomi</taxon>
        <taxon>Mammalia</taxon>
        <taxon>Eutheria</taxon>
        <taxon>Laurasiatheria</taxon>
        <taxon>Artiodactyla</taxon>
        <taxon>Ruminantia</taxon>
        <taxon>Pecora</taxon>
        <taxon>Cervidae</taxon>
        <taxon>Muntiacinae</taxon>
        <taxon>Muntiacus</taxon>
    </lineage>
</organism>
<dbReference type="Pfam" id="PF23337">
    <property type="entry name" value="PTHB1_pf"/>
    <property type="match status" value="1"/>
</dbReference>
<feature type="domain" description="PTHB1 hairpin" evidence="4">
    <location>
        <begin position="401"/>
        <end position="468"/>
    </location>
</feature>
<accession>A0A5N3V6R2</accession>
<evidence type="ECO:0000313" key="6">
    <source>
        <dbReference type="Proteomes" id="UP000326458"/>
    </source>
</evidence>
<dbReference type="Pfam" id="PF14728">
    <property type="entry name" value="PTHB1_GAE"/>
    <property type="match status" value="1"/>
</dbReference>
<name>A0A5N3V6R2_MUNMU</name>
<gene>
    <name evidence="5" type="ORF">FD754_021793</name>
</gene>
<comment type="caution">
    <text evidence="5">The sequence shown here is derived from an EMBL/GenBank/DDBJ whole genome shotgun (WGS) entry which is preliminary data.</text>
</comment>
<dbReference type="InterPro" id="IPR055363">
    <property type="entry name" value="PTHB1_hp_dom"/>
</dbReference>
<sequence length="496" mass="56010">GVICISAVTDISSGNLDPAFLLLFLDLRIDFSRGRSGGLGFHICPCYSLELCIQTVYLSFSPLPLTSLLFSAICRDLICIQSMDGMLMVFEQESYAFGRFLPGSLLPGPLAYSSRTDSFITVSSCHQVESYKYQVLAFATDADKRQETEQQKHGSGKRLIVDWTLNIGEQALDICIVSFNQSASSVFVLGERNFFCLKDNGQIRFMKKLDYSPSCFLPYCSGQATDAEVGADLVPSVTVKVTLRNRVALQKIKLSIYVQPPLVLTDDQFTFESLERNPDGIPRISQCKFRLPLKLVCLPGQPSKTASHKLTIDTNKPPVSLLSLFPGFAKQLEDDQVNVMGFHFLGGSQVTLLASKTSQRYRIQSEQFEDLWLITNELIVRLQEYFEKQGIKDFTCSFSGPVPLQEYFELIDHHFELRINGEKLEELLSERAVQFRAIQRRLLTRFKDKTPAPLQHLDTLLDGTYKQVHPCCCITLFHSFLWLSSIPLYICIISLF</sequence>
<dbReference type="GO" id="GO:0060271">
    <property type="term" value="P:cilium assembly"/>
    <property type="evidence" value="ECO:0007669"/>
    <property type="project" value="TreeGrafter"/>
</dbReference>
<dbReference type="Pfam" id="PF14727">
    <property type="entry name" value="PHTB1_N"/>
    <property type="match status" value="1"/>
</dbReference>
<feature type="domain" description="PTHB1 GAE" evidence="2">
    <location>
        <begin position="234"/>
        <end position="276"/>
    </location>
</feature>
<keyword evidence="6" id="KW-1185">Reference proteome</keyword>
<evidence type="ECO:0000259" key="3">
    <source>
        <dbReference type="Pfam" id="PF23337"/>
    </source>
</evidence>
<reference evidence="5 6" key="1">
    <citation type="submission" date="2019-06" db="EMBL/GenBank/DDBJ databases">
        <title>Discovery of a novel chromosome fission-fusion reversal in muntjac.</title>
        <authorList>
            <person name="Mudd A.B."/>
            <person name="Bredeson J.V."/>
            <person name="Baum R."/>
            <person name="Hockemeyer D."/>
            <person name="Rokhsar D.S."/>
        </authorList>
    </citation>
    <scope>NUCLEOTIDE SEQUENCE [LARGE SCALE GENOMIC DNA]</scope>
    <source>
        <strain evidence="5">UTSW_UCB_Mm</strain>
        <tissue evidence="5">Fibroblast cell line</tissue>
    </source>
</reference>
<dbReference type="Pfam" id="PF23338">
    <property type="entry name" value="PTHB1_hp"/>
    <property type="match status" value="1"/>
</dbReference>
<feature type="non-terminal residue" evidence="5">
    <location>
        <position position="1"/>
    </location>
</feature>
<evidence type="ECO:0000259" key="4">
    <source>
        <dbReference type="Pfam" id="PF23338"/>
    </source>
</evidence>
<feature type="non-terminal residue" evidence="5">
    <location>
        <position position="496"/>
    </location>
</feature>
<protein>
    <recommendedName>
        <fullName evidence="7">PTHB1 N-terminal domain-containing protein</fullName>
    </recommendedName>
</protein>
<dbReference type="AlphaFoldDB" id="A0A5N3V6R2"/>
<dbReference type="InterPro" id="IPR028074">
    <property type="entry name" value="PHTB1_GAE_dom"/>
</dbReference>
<feature type="domain" description="PTHB1 N-terminal" evidence="1">
    <location>
        <begin position="58"/>
        <end position="229"/>
    </location>
</feature>
<evidence type="ECO:0000259" key="1">
    <source>
        <dbReference type="Pfam" id="PF14727"/>
    </source>
</evidence>
<evidence type="ECO:0000259" key="2">
    <source>
        <dbReference type="Pfam" id="PF14728"/>
    </source>
</evidence>
<evidence type="ECO:0008006" key="7">
    <source>
        <dbReference type="Google" id="ProtNLM"/>
    </source>
</evidence>
<dbReference type="PANTHER" id="PTHR20991:SF0">
    <property type="entry name" value="PROTEIN PTHB1"/>
    <property type="match status" value="1"/>
</dbReference>
<dbReference type="GO" id="GO:0034464">
    <property type="term" value="C:BBSome"/>
    <property type="evidence" value="ECO:0007669"/>
    <property type="project" value="InterPro"/>
</dbReference>
<dbReference type="Proteomes" id="UP000326458">
    <property type="component" value="Unassembled WGS sequence"/>
</dbReference>
<dbReference type="InterPro" id="IPR026511">
    <property type="entry name" value="PTHB1"/>
</dbReference>
<evidence type="ECO:0000313" key="5">
    <source>
        <dbReference type="EMBL" id="KAB0344867.1"/>
    </source>
</evidence>
<dbReference type="InterPro" id="IPR055362">
    <property type="entry name" value="PTHB1_pf_dom"/>
</dbReference>
<dbReference type="GO" id="GO:0016020">
    <property type="term" value="C:membrane"/>
    <property type="evidence" value="ECO:0007669"/>
    <property type="project" value="TreeGrafter"/>
</dbReference>
<dbReference type="InterPro" id="IPR028073">
    <property type="entry name" value="PHTB1_N_dom"/>
</dbReference>
<feature type="domain" description="PTHB1 platform" evidence="3">
    <location>
        <begin position="292"/>
        <end position="399"/>
    </location>
</feature>